<dbReference type="Proteomes" id="UP000185544">
    <property type="component" value="Chromosome"/>
</dbReference>
<accession>A0A1L6MXB3</accession>
<keyword evidence="2" id="KW-1185">Reference proteome</keyword>
<organism evidence="1 2">
    <name type="scientific">Pajaroellobacter abortibovis</name>
    <dbReference type="NCBI Taxonomy" id="1882918"/>
    <lineage>
        <taxon>Bacteria</taxon>
        <taxon>Pseudomonadati</taxon>
        <taxon>Myxococcota</taxon>
        <taxon>Polyangia</taxon>
        <taxon>Polyangiales</taxon>
        <taxon>Polyangiaceae</taxon>
    </lineage>
</organism>
<evidence type="ECO:0000313" key="1">
    <source>
        <dbReference type="EMBL" id="APS00096.1"/>
    </source>
</evidence>
<name>A0A1L6MXB3_9BACT</name>
<dbReference type="AlphaFoldDB" id="A0A1L6MXB3"/>
<gene>
    <name evidence="1" type="ORF">BCY86_04935</name>
</gene>
<proteinExistence type="predicted"/>
<evidence type="ECO:0000313" key="2">
    <source>
        <dbReference type="Proteomes" id="UP000185544"/>
    </source>
</evidence>
<reference evidence="1 2" key="1">
    <citation type="submission" date="2016-08" db="EMBL/GenBank/DDBJ databases">
        <title>Identification and validation of antigenic proteins from Pajaroellobacter abortibovis using de-novo genome sequence assembly and reverse vaccinology.</title>
        <authorList>
            <person name="Welly B.T."/>
            <person name="Miller M.R."/>
            <person name="Stott J.L."/>
            <person name="Blanchard M.T."/>
            <person name="Islas-Trejo A.D."/>
            <person name="O'Rourke S.M."/>
            <person name="Young A.E."/>
            <person name="Medrano J.F."/>
            <person name="Van Eenennaam A.L."/>
        </authorList>
    </citation>
    <scope>NUCLEOTIDE SEQUENCE [LARGE SCALE GENOMIC DNA]</scope>
    <source>
        <strain evidence="1 2">BTF92-0548A/99-0131</strain>
    </source>
</reference>
<sequence length="98" mass="11210">MAKRVELFADSLSFERLHRYYSEPLLCAATPRELGKEFLDYKMSIKIVSSLELKSLKSGRCDCPSCECVDSVYGWGEFGIGLKSVSARKNCMRVCRWE</sequence>
<dbReference type="KEGG" id="pabo:BCY86_04935"/>
<dbReference type="STRING" id="1882918.BCY86_04935"/>
<dbReference type="EMBL" id="CP016908">
    <property type="protein sequence ID" value="APS00096.1"/>
    <property type="molecule type" value="Genomic_DNA"/>
</dbReference>
<protein>
    <submittedName>
        <fullName evidence="1">Uncharacterized protein</fullName>
    </submittedName>
</protein>